<name>A0A0J8DTV3_BETVV</name>
<keyword evidence="2" id="KW-1185">Reference proteome</keyword>
<protein>
    <submittedName>
        <fullName evidence="1">Uncharacterized protein</fullName>
    </submittedName>
</protein>
<dbReference type="Proteomes" id="UP000035740">
    <property type="component" value="Unassembled WGS sequence"/>
</dbReference>
<organism evidence="1 2">
    <name type="scientific">Beta vulgaris subsp. vulgaris</name>
    <name type="common">Beet</name>
    <dbReference type="NCBI Taxonomy" id="3555"/>
    <lineage>
        <taxon>Eukaryota</taxon>
        <taxon>Viridiplantae</taxon>
        <taxon>Streptophyta</taxon>
        <taxon>Embryophyta</taxon>
        <taxon>Tracheophyta</taxon>
        <taxon>Spermatophyta</taxon>
        <taxon>Magnoliopsida</taxon>
        <taxon>eudicotyledons</taxon>
        <taxon>Gunneridae</taxon>
        <taxon>Pentapetalae</taxon>
        <taxon>Caryophyllales</taxon>
        <taxon>Chenopodiaceae</taxon>
        <taxon>Betoideae</taxon>
        <taxon>Beta</taxon>
    </lineage>
</organism>
<sequence>QKESVKAAIISVMDAPNLASLLRFIMLCFDNIHKRHPDLPIVIMVKERLLKSYYGSVPGGAKNEIATRILADNKAGVKDLNAFIIISFESGPGDDQLEDAYSWLNSATTPAKKRSHEPAT</sequence>
<proteinExistence type="predicted"/>
<evidence type="ECO:0000313" key="1">
    <source>
        <dbReference type="EMBL" id="KMS94220.1"/>
    </source>
</evidence>
<accession>A0A0J8DTV3</accession>
<feature type="non-terminal residue" evidence="1">
    <location>
        <position position="1"/>
    </location>
</feature>
<dbReference type="AlphaFoldDB" id="A0A0J8DTV3"/>
<dbReference type="Gramene" id="KMS94220">
    <property type="protein sequence ID" value="KMS94220"/>
    <property type="gene ID" value="BVRB_023590"/>
</dbReference>
<reference evidence="1 2" key="1">
    <citation type="journal article" date="2014" name="Nature">
        <title>The genome of the recently domesticated crop plant sugar beet (Beta vulgaris).</title>
        <authorList>
            <person name="Dohm J.C."/>
            <person name="Minoche A.E."/>
            <person name="Holtgrawe D."/>
            <person name="Capella-Gutierrez S."/>
            <person name="Zakrzewski F."/>
            <person name="Tafer H."/>
            <person name="Rupp O."/>
            <person name="Sorensen T.R."/>
            <person name="Stracke R."/>
            <person name="Reinhardt R."/>
            <person name="Goesmann A."/>
            <person name="Kraft T."/>
            <person name="Schulz B."/>
            <person name="Stadler P.F."/>
            <person name="Schmidt T."/>
            <person name="Gabaldon T."/>
            <person name="Lehrach H."/>
            <person name="Weisshaar B."/>
            <person name="Himmelbauer H."/>
        </authorList>
    </citation>
    <scope>NUCLEOTIDE SEQUENCE [LARGE SCALE GENOMIC DNA]</scope>
    <source>
        <tissue evidence="1">Taproot</tissue>
    </source>
</reference>
<evidence type="ECO:0000313" key="2">
    <source>
        <dbReference type="Proteomes" id="UP000035740"/>
    </source>
</evidence>
<gene>
    <name evidence="1" type="ORF">BVRB_023590</name>
</gene>
<dbReference type="EMBL" id="KQ095190">
    <property type="protein sequence ID" value="KMS94220.1"/>
    <property type="molecule type" value="Genomic_DNA"/>
</dbReference>